<dbReference type="SUPFAM" id="SSF56112">
    <property type="entry name" value="Protein kinase-like (PK-like)"/>
    <property type="match status" value="1"/>
</dbReference>
<accession>A0ABV6IEP7</accession>
<protein>
    <submittedName>
        <fullName evidence="6">Protein kinase</fullName>
    </submittedName>
</protein>
<feature type="domain" description="Protein kinase" evidence="5">
    <location>
        <begin position="28"/>
        <end position="280"/>
    </location>
</feature>
<gene>
    <name evidence="6" type="ORF">ACFFJH_10755</name>
</gene>
<dbReference type="InterPro" id="IPR050205">
    <property type="entry name" value="CDPK_Ser/Thr_kinases"/>
</dbReference>
<dbReference type="Pfam" id="PF00069">
    <property type="entry name" value="Pkinase"/>
    <property type="match status" value="1"/>
</dbReference>
<dbReference type="SMART" id="SM00028">
    <property type="entry name" value="TPR"/>
    <property type="match status" value="5"/>
</dbReference>
<evidence type="ECO:0000256" key="3">
    <source>
        <dbReference type="ARBA" id="ARBA00022777"/>
    </source>
</evidence>
<organism evidence="6 7">
    <name type="scientific">Undibacterium danionis</name>
    <dbReference type="NCBI Taxonomy" id="1812100"/>
    <lineage>
        <taxon>Bacteria</taxon>
        <taxon>Pseudomonadati</taxon>
        <taxon>Pseudomonadota</taxon>
        <taxon>Betaproteobacteria</taxon>
        <taxon>Burkholderiales</taxon>
        <taxon>Oxalobacteraceae</taxon>
        <taxon>Undibacterium</taxon>
    </lineage>
</organism>
<dbReference type="PROSITE" id="PS00108">
    <property type="entry name" value="PROTEIN_KINASE_ST"/>
    <property type="match status" value="1"/>
</dbReference>
<reference evidence="6 7" key="1">
    <citation type="submission" date="2024-09" db="EMBL/GenBank/DDBJ databases">
        <authorList>
            <person name="Sun Q."/>
            <person name="Mori K."/>
        </authorList>
    </citation>
    <scope>NUCLEOTIDE SEQUENCE [LARGE SCALE GENOMIC DNA]</scope>
    <source>
        <strain evidence="6 7">CCM 8677</strain>
    </source>
</reference>
<dbReference type="CDD" id="cd14014">
    <property type="entry name" value="STKc_PknB_like"/>
    <property type="match status" value="1"/>
</dbReference>
<evidence type="ECO:0000256" key="1">
    <source>
        <dbReference type="ARBA" id="ARBA00022679"/>
    </source>
</evidence>
<dbReference type="InterPro" id="IPR000719">
    <property type="entry name" value="Prot_kinase_dom"/>
</dbReference>
<dbReference type="RefSeq" id="WP_390212371.1">
    <property type="nucleotide sequence ID" value="NZ_JBHLXJ010000009.1"/>
</dbReference>
<sequence length="731" mass="80736">MSLENSQPSQDQQRTSSDAVTMAIFKHYELRLCLSTSPSTQVYEAWDTQLQRKVVIKRISHAGNSHEALLREARLAASLKHAAFVKIHALEEQADSLYIVMEMVHGISLKKWIQEHHGKERAAIGHVLHLAAAMQEAHVLGLVYGDIKPSNLIVDASGKLRILNFGLASHQALPSEAMPDLMDPNSSVAYMAPERFTAPVATSASDVFALGTIWYEMLHGALPHAGVTGLALVAAQVQILASQWRWSDKVPAEQRNLILAMTCEASRRISAAQVVQDIKLLTAADPLSNSSASLSVSALQEQLKKNASQRRWRFATMYLLAAALVGGVAWQAQPYWPKIAKALTPYSESRELELGSDMLVLHTINRSADTLDAASEHFMAVLERNPGQAKAVASMSLIYLFRYNAEKRDEVWLQKAKASAQQALKIDSNLALSQIADAQILIHHNKLAQALVAVDRALELEAKNVFAWQAKMTIFLLSKRFDEAIQWADRGAIEFPKDRILPELKAAVQNQLGDYVAAEKTIRLALQRQPDSSNGYAILAAALQGQDRISDALQALQQGLQIHPSAMQYSMIGEIKLRQGDYLAAAAAYRNAVSPTQGVNGSYFRWMQYAEALMWVENGRDEGLKAYQKARDLLELRLKRAPDDPKLLAQMGLILLRLDDRAGGLNYTLQALEIAPKSGEVLVSAAINYELLGDRVKALKLIAKAKTIGVDADWLAHPILNSLRDDIRIKK</sequence>
<keyword evidence="4" id="KW-0067">ATP-binding</keyword>
<evidence type="ECO:0000313" key="7">
    <source>
        <dbReference type="Proteomes" id="UP001589844"/>
    </source>
</evidence>
<dbReference type="InterPro" id="IPR008271">
    <property type="entry name" value="Ser/Thr_kinase_AS"/>
</dbReference>
<dbReference type="SMART" id="SM00220">
    <property type="entry name" value="S_TKc"/>
    <property type="match status" value="1"/>
</dbReference>
<dbReference type="Proteomes" id="UP001589844">
    <property type="component" value="Unassembled WGS sequence"/>
</dbReference>
<keyword evidence="7" id="KW-1185">Reference proteome</keyword>
<keyword evidence="2" id="KW-0547">Nucleotide-binding</keyword>
<dbReference type="Gene3D" id="1.10.510.10">
    <property type="entry name" value="Transferase(Phosphotransferase) domain 1"/>
    <property type="match status" value="1"/>
</dbReference>
<keyword evidence="1" id="KW-0808">Transferase</keyword>
<dbReference type="PANTHER" id="PTHR24349">
    <property type="entry name" value="SERINE/THREONINE-PROTEIN KINASE"/>
    <property type="match status" value="1"/>
</dbReference>
<comment type="caution">
    <text evidence="6">The sequence shown here is derived from an EMBL/GenBank/DDBJ whole genome shotgun (WGS) entry which is preliminary data.</text>
</comment>
<dbReference type="Gene3D" id="1.25.40.10">
    <property type="entry name" value="Tetratricopeptide repeat domain"/>
    <property type="match status" value="1"/>
</dbReference>
<dbReference type="InterPro" id="IPR011009">
    <property type="entry name" value="Kinase-like_dom_sf"/>
</dbReference>
<dbReference type="InterPro" id="IPR011990">
    <property type="entry name" value="TPR-like_helical_dom_sf"/>
</dbReference>
<evidence type="ECO:0000313" key="6">
    <source>
        <dbReference type="EMBL" id="MFC0350286.1"/>
    </source>
</evidence>
<evidence type="ECO:0000256" key="4">
    <source>
        <dbReference type="ARBA" id="ARBA00022840"/>
    </source>
</evidence>
<evidence type="ECO:0000259" key="5">
    <source>
        <dbReference type="PROSITE" id="PS50011"/>
    </source>
</evidence>
<name>A0ABV6IEP7_9BURK</name>
<dbReference type="EMBL" id="JBHLXJ010000009">
    <property type="protein sequence ID" value="MFC0350286.1"/>
    <property type="molecule type" value="Genomic_DNA"/>
</dbReference>
<dbReference type="PROSITE" id="PS50011">
    <property type="entry name" value="PROTEIN_KINASE_DOM"/>
    <property type="match status" value="1"/>
</dbReference>
<dbReference type="InterPro" id="IPR019734">
    <property type="entry name" value="TPR_rpt"/>
</dbReference>
<dbReference type="GO" id="GO:0016301">
    <property type="term" value="F:kinase activity"/>
    <property type="evidence" value="ECO:0007669"/>
    <property type="project" value="UniProtKB-KW"/>
</dbReference>
<dbReference type="SUPFAM" id="SSF48452">
    <property type="entry name" value="TPR-like"/>
    <property type="match status" value="1"/>
</dbReference>
<evidence type="ECO:0000256" key="2">
    <source>
        <dbReference type="ARBA" id="ARBA00022741"/>
    </source>
</evidence>
<keyword evidence="3 6" id="KW-0418">Kinase</keyword>
<proteinExistence type="predicted"/>